<accession>A0A0F9W2L6</accession>
<organism evidence="2">
    <name type="scientific">marine sediment metagenome</name>
    <dbReference type="NCBI Taxonomy" id="412755"/>
    <lineage>
        <taxon>unclassified sequences</taxon>
        <taxon>metagenomes</taxon>
        <taxon>ecological metagenomes</taxon>
    </lineage>
</organism>
<proteinExistence type="predicted"/>
<dbReference type="Pfam" id="PF11381">
    <property type="entry name" value="DUF3185"/>
    <property type="match status" value="1"/>
</dbReference>
<sequence length="67" mass="7324">MPSKQLLGLILLVVGAILLYFGWQSTQSVGDQLTEAMTGRFTDETMWLLIGGAIALVVGAFYTFGRR</sequence>
<keyword evidence="1" id="KW-0812">Transmembrane</keyword>
<keyword evidence="1" id="KW-1133">Transmembrane helix</keyword>
<dbReference type="InterPro" id="IPR021521">
    <property type="entry name" value="DUF3185"/>
</dbReference>
<keyword evidence="1" id="KW-0472">Membrane</keyword>
<dbReference type="AlphaFoldDB" id="A0A0F9W2L6"/>
<gene>
    <name evidence="2" type="ORF">LCGC14_0010340</name>
</gene>
<name>A0A0F9W2L6_9ZZZZ</name>
<reference evidence="2" key="1">
    <citation type="journal article" date="2015" name="Nature">
        <title>Complex archaea that bridge the gap between prokaryotes and eukaryotes.</title>
        <authorList>
            <person name="Spang A."/>
            <person name="Saw J.H."/>
            <person name="Jorgensen S.L."/>
            <person name="Zaremba-Niedzwiedzka K."/>
            <person name="Martijn J."/>
            <person name="Lind A.E."/>
            <person name="van Eijk R."/>
            <person name="Schleper C."/>
            <person name="Guy L."/>
            <person name="Ettema T.J."/>
        </authorList>
    </citation>
    <scope>NUCLEOTIDE SEQUENCE</scope>
</reference>
<protein>
    <recommendedName>
        <fullName evidence="3">DUF3185 family protein</fullName>
    </recommendedName>
</protein>
<evidence type="ECO:0000256" key="1">
    <source>
        <dbReference type="SAM" id="Phobius"/>
    </source>
</evidence>
<comment type="caution">
    <text evidence="2">The sequence shown here is derived from an EMBL/GenBank/DDBJ whole genome shotgun (WGS) entry which is preliminary data.</text>
</comment>
<dbReference type="EMBL" id="LAZR01000002">
    <property type="protein sequence ID" value="KKO11541.1"/>
    <property type="molecule type" value="Genomic_DNA"/>
</dbReference>
<evidence type="ECO:0008006" key="3">
    <source>
        <dbReference type="Google" id="ProtNLM"/>
    </source>
</evidence>
<evidence type="ECO:0000313" key="2">
    <source>
        <dbReference type="EMBL" id="KKO11541.1"/>
    </source>
</evidence>
<feature type="transmembrane region" description="Helical" evidence="1">
    <location>
        <begin position="46"/>
        <end position="64"/>
    </location>
</feature>